<organism evidence="8 9">
    <name type="scientific">Ordospora colligata OC4</name>
    <dbReference type="NCBI Taxonomy" id="1354746"/>
    <lineage>
        <taxon>Eukaryota</taxon>
        <taxon>Fungi</taxon>
        <taxon>Fungi incertae sedis</taxon>
        <taxon>Microsporidia</taxon>
        <taxon>Ordosporidae</taxon>
        <taxon>Ordospora</taxon>
    </lineage>
</organism>
<feature type="transmembrane region" description="Helical" evidence="6">
    <location>
        <begin position="518"/>
        <end position="538"/>
    </location>
</feature>
<dbReference type="EMBL" id="JOKQ01000007">
    <property type="protein sequence ID" value="KHN69479.1"/>
    <property type="molecule type" value="Genomic_DNA"/>
</dbReference>
<dbReference type="OrthoDB" id="2243669at2759"/>
<dbReference type="VEuPathDB" id="MicrosporidiaDB:M896_070470"/>
<evidence type="ECO:0000256" key="6">
    <source>
        <dbReference type="SAM" id="Phobius"/>
    </source>
</evidence>
<dbReference type="AlphaFoldDB" id="A0A0B2UJP9"/>
<keyword evidence="4 6" id="KW-1133">Transmembrane helix</keyword>
<dbReference type="InterPro" id="IPR042267">
    <property type="entry name" value="VTC_sf"/>
</dbReference>
<dbReference type="InterPro" id="IPR003807">
    <property type="entry name" value="DUF202"/>
</dbReference>
<name>A0A0B2UJP9_9MICR</name>
<gene>
    <name evidence="8" type="ORF">M896_070470</name>
</gene>
<keyword evidence="9" id="KW-1185">Reference proteome</keyword>
<feature type="transmembrane region" description="Helical" evidence="6">
    <location>
        <begin position="583"/>
        <end position="603"/>
    </location>
</feature>
<feature type="transmembrane region" description="Helical" evidence="6">
    <location>
        <begin position="545"/>
        <end position="563"/>
    </location>
</feature>
<comment type="subcellular location">
    <subcellularLocation>
        <location evidence="1">Vacuole membrane</location>
        <topology evidence="1">Multi-pass membrane protein</topology>
    </subcellularLocation>
</comment>
<dbReference type="STRING" id="1354746.A0A0B2UJP9"/>
<evidence type="ECO:0000259" key="7">
    <source>
        <dbReference type="PROSITE" id="PS51382"/>
    </source>
</evidence>
<evidence type="ECO:0000256" key="2">
    <source>
        <dbReference type="ARBA" id="ARBA00022554"/>
    </source>
</evidence>
<dbReference type="CDD" id="cd07751">
    <property type="entry name" value="PolyPPase_VTC4_like"/>
    <property type="match status" value="1"/>
</dbReference>
<dbReference type="InParanoid" id="A0A0B2UJP9"/>
<reference evidence="8 9" key="1">
    <citation type="journal article" date="2014" name="MBio">
        <title>The Ordospora colligata genome; evolution of extreme reduction in microsporidia and host-to-parasite horizontal gene transfer.</title>
        <authorList>
            <person name="Pombert J.-F."/>
            <person name="Haag K.L."/>
            <person name="Beidas S."/>
            <person name="Ebert D."/>
            <person name="Keeling P.J."/>
        </authorList>
    </citation>
    <scope>NUCLEOTIDE SEQUENCE [LARGE SCALE GENOMIC DNA]</scope>
    <source>
        <strain evidence="8 9">OC4</strain>
    </source>
</reference>
<evidence type="ECO:0000313" key="8">
    <source>
        <dbReference type="EMBL" id="KHN69479.1"/>
    </source>
</evidence>
<evidence type="ECO:0000313" key="9">
    <source>
        <dbReference type="Proteomes" id="UP000031056"/>
    </source>
</evidence>
<dbReference type="InterPro" id="IPR051572">
    <property type="entry name" value="VTC_Complex_Subunit"/>
</dbReference>
<keyword evidence="2" id="KW-0926">Vacuole</keyword>
<evidence type="ECO:0000256" key="5">
    <source>
        <dbReference type="ARBA" id="ARBA00023136"/>
    </source>
</evidence>
<keyword evidence="3 6" id="KW-0812">Transmembrane</keyword>
<dbReference type="HOGENOM" id="CLU_009308_1_0_1"/>
<comment type="caution">
    <text evidence="8">The sequence shown here is derived from an EMBL/GenBank/DDBJ whole genome shotgun (WGS) entry which is preliminary data.</text>
</comment>
<dbReference type="PANTHER" id="PTHR46140:SF1">
    <property type="entry name" value="VACUOLAR TRANSPORTER CHAPERONE COMPLEX SUBUNIT 4-RELATED"/>
    <property type="match status" value="1"/>
</dbReference>
<dbReference type="Gene3D" id="3.20.100.30">
    <property type="entry name" value="VTC, catalytic tunnel domain"/>
    <property type="match status" value="1"/>
</dbReference>
<feature type="domain" description="SPX" evidence="7">
    <location>
        <begin position="1"/>
        <end position="125"/>
    </location>
</feature>
<sequence>MRFQKYLKRNMHMPYRYNYLDYEYLRNILRREVFTAEDQGEFEEEFEANIQRVFGFVDSKQLELSRKLQTLEKKTGDASRKGIKEVTEEMHRFAEFIRINTIGFKKLLKRHDKNSDKKMFVSYKEFLHGKRTSVKDLDALIYKVSKISLKNKELKIKKNESGSEFIRRTDKYWVHKENVIPLKFYITQHLPIYVFDGKDEDSPYSSWNKETHDACVSSVYFDNTTFDLYQERLQKLHHSEAIRIRWYTSKEPEVVFIERKKHEDGWTGETSKKLRFMMSERHVLDFINGKDVWEDVRQLNKGEDVRTLYEEIQSSIVEKKLRPVVRTFYRRNAFQLPTDSSVRISLDSDLCMIKECSDADIADPSFPIRRWKRSDVNCEFPFRGLPRDEIVRFPHAILEVKTQNFDDTKPEWIEELINGPLVEHVHKFSKYLHGCAVLYPFIQDIPYWLPQVSVDIRKDPFHPDGTRKSFEDTILVEIPAESDPSNSDRLSPIDVHGKRISIPVRVEPKVFFANERTFLSWVQFAIFLGGIGSALLGLGDENASVFGLILIVVAIIFSFYSLYLYLWRANMIRKRDPGPYDDIYGPAVLVCVFLVAMALSVFFKFPLKRF</sequence>
<dbReference type="FunCoup" id="A0A0B2UJP9">
    <property type="interactions" value="10"/>
</dbReference>
<dbReference type="PROSITE" id="PS51382">
    <property type="entry name" value="SPX"/>
    <property type="match status" value="1"/>
</dbReference>
<dbReference type="GO" id="GO:0005774">
    <property type="term" value="C:vacuolar membrane"/>
    <property type="evidence" value="ECO:0007669"/>
    <property type="project" value="UniProtKB-SubCell"/>
</dbReference>
<dbReference type="InterPro" id="IPR004331">
    <property type="entry name" value="SPX_dom"/>
</dbReference>
<dbReference type="RefSeq" id="XP_014563521.1">
    <property type="nucleotide sequence ID" value="XM_014708035.1"/>
</dbReference>
<dbReference type="InterPro" id="IPR018966">
    <property type="entry name" value="VTC_domain"/>
</dbReference>
<accession>A0A0B2UJP9</accession>
<dbReference type="PANTHER" id="PTHR46140">
    <property type="entry name" value="VACUOLAR TRANSPORTER CHAPERONE 1-RELATED"/>
    <property type="match status" value="1"/>
</dbReference>
<evidence type="ECO:0000256" key="4">
    <source>
        <dbReference type="ARBA" id="ARBA00022989"/>
    </source>
</evidence>
<dbReference type="Pfam" id="PF09359">
    <property type="entry name" value="VTC"/>
    <property type="match status" value="1"/>
</dbReference>
<protein>
    <submittedName>
        <fullName evidence="8">SPX domain-containing vacuolar polyphosphate protein</fullName>
    </submittedName>
</protein>
<dbReference type="Proteomes" id="UP000031056">
    <property type="component" value="Unassembled WGS sequence"/>
</dbReference>
<proteinExistence type="predicted"/>
<evidence type="ECO:0000256" key="3">
    <source>
        <dbReference type="ARBA" id="ARBA00022692"/>
    </source>
</evidence>
<dbReference type="GO" id="GO:0006799">
    <property type="term" value="P:polyphosphate biosynthetic process"/>
    <property type="evidence" value="ECO:0007669"/>
    <property type="project" value="UniProtKB-ARBA"/>
</dbReference>
<keyword evidence="5 6" id="KW-0472">Membrane</keyword>
<evidence type="ECO:0000256" key="1">
    <source>
        <dbReference type="ARBA" id="ARBA00004128"/>
    </source>
</evidence>
<dbReference type="Pfam" id="PF02656">
    <property type="entry name" value="DUF202"/>
    <property type="match status" value="1"/>
</dbReference>
<dbReference type="GeneID" id="26262016"/>